<dbReference type="GO" id="GO:0006935">
    <property type="term" value="P:chemotaxis"/>
    <property type="evidence" value="ECO:0007669"/>
    <property type="project" value="UniProtKB-KW"/>
</dbReference>
<comment type="similarity">
    <text evidence="7">Belongs to the methyl-accepting chemotaxis (MCP) protein family.</text>
</comment>
<organism evidence="13 14">
    <name type="scientific">Marinobacter nitratireducens</name>
    <dbReference type="NCBI Taxonomy" id="1137280"/>
    <lineage>
        <taxon>Bacteria</taxon>
        <taxon>Pseudomonadati</taxon>
        <taxon>Pseudomonadota</taxon>
        <taxon>Gammaproteobacteria</taxon>
        <taxon>Pseudomonadales</taxon>
        <taxon>Marinobacteraceae</taxon>
        <taxon>Marinobacter</taxon>
    </lineage>
</organism>
<keyword evidence="6 8" id="KW-0807">Transducer</keyword>
<evidence type="ECO:0008006" key="15">
    <source>
        <dbReference type="Google" id="ProtNLM"/>
    </source>
</evidence>
<dbReference type="Gene3D" id="1.10.287.950">
    <property type="entry name" value="Methyl-accepting chemotaxis protein"/>
    <property type="match status" value="1"/>
</dbReference>
<dbReference type="Pfam" id="PF00015">
    <property type="entry name" value="MCPsignal"/>
    <property type="match status" value="1"/>
</dbReference>
<dbReference type="InterPro" id="IPR003660">
    <property type="entry name" value="HAMP_dom"/>
</dbReference>
<keyword evidence="4 9" id="KW-1133">Transmembrane helix</keyword>
<dbReference type="CDD" id="cd11386">
    <property type="entry name" value="MCP_signal"/>
    <property type="match status" value="1"/>
</dbReference>
<dbReference type="AlphaFoldDB" id="A0A072N657"/>
<feature type="domain" description="Methyl-accepting transducer" evidence="10">
    <location>
        <begin position="393"/>
        <end position="629"/>
    </location>
</feature>
<dbReference type="SMART" id="SM01358">
    <property type="entry name" value="HBM"/>
    <property type="match status" value="1"/>
</dbReference>
<evidence type="ECO:0000256" key="5">
    <source>
        <dbReference type="ARBA" id="ARBA00023136"/>
    </source>
</evidence>
<comment type="subcellular location">
    <subcellularLocation>
        <location evidence="1">Membrane</location>
        <topology evidence="1">Multi-pass membrane protein</topology>
    </subcellularLocation>
</comment>
<dbReference type="PROSITE" id="PS51753">
    <property type="entry name" value="HBM"/>
    <property type="match status" value="1"/>
</dbReference>
<dbReference type="GO" id="GO:0016020">
    <property type="term" value="C:membrane"/>
    <property type="evidence" value="ECO:0007669"/>
    <property type="project" value="UniProtKB-SubCell"/>
</dbReference>
<keyword evidence="3 9" id="KW-0812">Transmembrane</keyword>
<dbReference type="InterPro" id="IPR032255">
    <property type="entry name" value="HBM"/>
</dbReference>
<dbReference type="PROSITE" id="PS50111">
    <property type="entry name" value="CHEMOTAXIS_TRANSDUC_2"/>
    <property type="match status" value="1"/>
</dbReference>
<evidence type="ECO:0000256" key="4">
    <source>
        <dbReference type="ARBA" id="ARBA00022989"/>
    </source>
</evidence>
<keyword evidence="14" id="KW-1185">Reference proteome</keyword>
<dbReference type="SMART" id="SM00283">
    <property type="entry name" value="MA"/>
    <property type="match status" value="1"/>
</dbReference>
<dbReference type="InterPro" id="IPR004089">
    <property type="entry name" value="MCPsignal_dom"/>
</dbReference>
<evidence type="ECO:0000256" key="6">
    <source>
        <dbReference type="ARBA" id="ARBA00023224"/>
    </source>
</evidence>
<dbReference type="PATRIC" id="fig|1137280.3.peg.907"/>
<feature type="domain" description="HAMP" evidence="11">
    <location>
        <begin position="342"/>
        <end position="388"/>
    </location>
</feature>
<evidence type="ECO:0000259" key="10">
    <source>
        <dbReference type="PROSITE" id="PS50111"/>
    </source>
</evidence>
<evidence type="ECO:0000259" key="12">
    <source>
        <dbReference type="PROSITE" id="PS51753"/>
    </source>
</evidence>
<dbReference type="PANTHER" id="PTHR32089:SF120">
    <property type="entry name" value="METHYL-ACCEPTING CHEMOTAXIS PROTEIN TLPQ"/>
    <property type="match status" value="1"/>
</dbReference>
<keyword evidence="2" id="KW-0145">Chemotaxis</keyword>
<evidence type="ECO:0000256" key="2">
    <source>
        <dbReference type="ARBA" id="ARBA00022500"/>
    </source>
</evidence>
<feature type="transmembrane region" description="Helical" evidence="9">
    <location>
        <begin position="20"/>
        <end position="38"/>
    </location>
</feature>
<dbReference type="GO" id="GO:0007165">
    <property type="term" value="P:signal transduction"/>
    <property type="evidence" value="ECO:0007669"/>
    <property type="project" value="UniProtKB-KW"/>
</dbReference>
<protein>
    <recommendedName>
        <fullName evidence="15">Methyl-accepting chemotaxis protein</fullName>
    </recommendedName>
</protein>
<dbReference type="PROSITE" id="PS50885">
    <property type="entry name" value="HAMP"/>
    <property type="match status" value="1"/>
</dbReference>
<dbReference type="SUPFAM" id="SSF58104">
    <property type="entry name" value="Methyl-accepting chemotaxis protein (MCP) signaling domain"/>
    <property type="match status" value="1"/>
</dbReference>
<evidence type="ECO:0000256" key="1">
    <source>
        <dbReference type="ARBA" id="ARBA00004141"/>
    </source>
</evidence>
<comment type="caution">
    <text evidence="13">The sequence shown here is derived from an EMBL/GenBank/DDBJ whole genome shotgun (WGS) entry which is preliminary data.</text>
</comment>
<dbReference type="RefSeq" id="WP_227501665.1">
    <property type="nucleotide sequence ID" value="NZ_ANIE01000003.1"/>
</dbReference>
<sequence length="666" mass="72020">MNNTVFKTIERRLGVSGKLLIAPVFILLLFAFVTYLSIKEFQTLQLRMDTVARDIAPETSVATGVLLHLYQMRLQVFDYYQTGSDEALTGFGETRDRLFKQIASAREQIKAPERLALVGKIEKSAREYSEVFSSELVPAKQQVRSIITTQLVDHGADASEALRRAMDGITNRQPDSPLRVVLEQLIHDTLLMRLTAQRYFADPVQSREQDLSYAIEDVTLALSFIDPETVPAFVRDYIQTATTAVGQYESSVQDLLAQQAALAKAKNEKLDVAGPAITELARTLESQVFKALDTVADEAESETETALRYTLSAFAVSVVLGIIAAVVFSRLIAASVKKARVEIQDYLQAIDNNAGNLSARLSAGRPDEVGDFIQAVNALLETQEDIISSIARASGQLSTASETLSTITRRTTANSEQQRDQITQVSAAMQEMGSTSDEIAGNTNETDESARQAANLAGDGQATVASAIHAVSSLAGQVEEGSQKVQRLEQESGEIGNVLEVIQSIAEQTNLLALNAAIEAARAGEAGRGFSVVADEVRGLAKRVQASTVDIERIVSNLQHGAAEAVVSMQQARQLATNASDEAGKSDTALANILEATHRIVEMTTQVASATEQQRATAAEMTRNVEASSVAIDSLAEDISQVNESGKSLSEMADQLHRLVRRFNIA</sequence>
<dbReference type="EMBL" id="ANIE01000003">
    <property type="protein sequence ID" value="KEF32458.1"/>
    <property type="molecule type" value="Genomic_DNA"/>
</dbReference>
<proteinExistence type="inferred from homology"/>
<dbReference type="FunFam" id="1.10.287.950:FF:000001">
    <property type="entry name" value="Methyl-accepting chemotaxis sensory transducer"/>
    <property type="match status" value="1"/>
</dbReference>
<name>A0A072N657_9GAMM</name>
<dbReference type="Proteomes" id="UP000035057">
    <property type="component" value="Unassembled WGS sequence"/>
</dbReference>
<evidence type="ECO:0000256" key="7">
    <source>
        <dbReference type="ARBA" id="ARBA00029447"/>
    </source>
</evidence>
<keyword evidence="5 9" id="KW-0472">Membrane</keyword>
<feature type="domain" description="HBM" evidence="12">
    <location>
        <begin position="54"/>
        <end position="296"/>
    </location>
</feature>
<evidence type="ECO:0000259" key="11">
    <source>
        <dbReference type="PROSITE" id="PS50885"/>
    </source>
</evidence>
<dbReference type="STRING" id="1137280.D777_01092"/>
<dbReference type="PANTHER" id="PTHR32089">
    <property type="entry name" value="METHYL-ACCEPTING CHEMOTAXIS PROTEIN MCPB"/>
    <property type="match status" value="1"/>
</dbReference>
<evidence type="ECO:0000313" key="13">
    <source>
        <dbReference type="EMBL" id="KEF32458.1"/>
    </source>
</evidence>
<reference evidence="13 14" key="1">
    <citation type="submission" date="2012-12" db="EMBL/GenBank/DDBJ databases">
        <title>Genome assembly of Marinobacter sp. AK21.</title>
        <authorList>
            <person name="Khatri I."/>
            <person name="Kumar R."/>
            <person name="Vaidya B."/>
            <person name="Subramanian S."/>
            <person name="Pinnaka A."/>
        </authorList>
    </citation>
    <scope>NUCLEOTIDE SEQUENCE [LARGE SCALE GENOMIC DNA]</scope>
    <source>
        <strain evidence="13 14">AK21</strain>
    </source>
</reference>
<evidence type="ECO:0000313" key="14">
    <source>
        <dbReference type="Proteomes" id="UP000035057"/>
    </source>
</evidence>
<evidence type="ECO:0000256" key="3">
    <source>
        <dbReference type="ARBA" id="ARBA00022692"/>
    </source>
</evidence>
<evidence type="ECO:0000256" key="8">
    <source>
        <dbReference type="PROSITE-ProRule" id="PRU00284"/>
    </source>
</evidence>
<accession>A0A072N657</accession>
<evidence type="ECO:0000256" key="9">
    <source>
        <dbReference type="SAM" id="Phobius"/>
    </source>
</evidence>
<gene>
    <name evidence="13" type="ORF">D777_01092</name>
</gene>